<evidence type="ECO:0000313" key="1">
    <source>
        <dbReference type="EMBL" id="TGY66340.1"/>
    </source>
</evidence>
<reference evidence="1" key="1">
    <citation type="submission" date="2019-04" db="EMBL/GenBank/DDBJ databases">
        <title>Microbes associate with the intestines of laboratory mice.</title>
        <authorList>
            <person name="Navarre W."/>
            <person name="Wong E."/>
            <person name="Huang K."/>
            <person name="Tropini C."/>
            <person name="Ng K."/>
            <person name="Yu B."/>
        </authorList>
    </citation>
    <scope>NUCLEOTIDE SEQUENCE</scope>
    <source>
        <strain evidence="1">NM09_H32</strain>
    </source>
</reference>
<dbReference type="Proteomes" id="UP000308836">
    <property type="component" value="Unassembled WGS sequence"/>
</dbReference>
<evidence type="ECO:0000313" key="2">
    <source>
        <dbReference type="Proteomes" id="UP000308836"/>
    </source>
</evidence>
<dbReference type="EMBL" id="SRYG01000007">
    <property type="protein sequence ID" value="TGY66340.1"/>
    <property type="molecule type" value="Genomic_DNA"/>
</dbReference>
<gene>
    <name evidence="1" type="ORF">E5336_04570</name>
</gene>
<keyword evidence="2" id="KW-1185">Reference proteome</keyword>
<accession>A0AC61R8R7</accession>
<comment type="caution">
    <text evidence="1">The sequence shown here is derived from an EMBL/GenBank/DDBJ whole genome shotgun (WGS) entry which is preliminary data.</text>
</comment>
<sequence length="234" mass="26978">MDWLTWMVIVGIAVLLSLVPIKDLRKATSIFTFKKFGIRKKKRWNALIDDLGNFFLLISFVFCCVYWLVPYYRQIFAVWIMFTMICALSRSAIITSKYPRDWKGKTSAIIVNTGLYLVGAIGLAGAVGVFNNSMFLSGVARFTHDLESGSIQSYMYFLTNPSIFYVLLEGLLMFIPLMFLWNNFKYMRTERMIRAANVVTFTIKLLLLYALLVTLSYYGFDFINMIYCVDAKAV</sequence>
<protein>
    <submittedName>
        <fullName evidence="1">Uncharacterized protein</fullName>
    </submittedName>
</protein>
<proteinExistence type="predicted"/>
<name>A0AC61R8R7_9FIRM</name>
<organism evidence="1 2">
    <name type="scientific">Dubosiella muris</name>
    <dbReference type="NCBI Taxonomy" id="3038133"/>
    <lineage>
        <taxon>Bacteria</taxon>
        <taxon>Bacillati</taxon>
        <taxon>Bacillota</taxon>
        <taxon>Erysipelotrichia</taxon>
        <taxon>Erysipelotrichales</taxon>
        <taxon>Erysipelotrichaceae</taxon>
        <taxon>Dubosiella</taxon>
    </lineage>
</organism>